<dbReference type="KEGG" id="erz:ER308_07510"/>
<dbReference type="EMBL" id="CP036402">
    <property type="protein sequence ID" value="QBI19413.1"/>
    <property type="molecule type" value="Genomic_DNA"/>
</dbReference>
<accession>A0A411YDV6</accession>
<reference evidence="3 4" key="1">
    <citation type="submission" date="2019-01" db="EMBL/GenBank/DDBJ databases">
        <title>Egibacter rhizosphaerae EGI 80759T.</title>
        <authorList>
            <person name="Chen D.-D."/>
            <person name="Tian Y."/>
            <person name="Jiao J.-Y."/>
            <person name="Zhang X.-T."/>
            <person name="Zhang Y.-G."/>
            <person name="Zhang Y."/>
            <person name="Xiao M."/>
            <person name="Shu W.-S."/>
            <person name="Li W.-J."/>
        </authorList>
    </citation>
    <scope>NUCLEOTIDE SEQUENCE [LARGE SCALE GENOMIC DNA]</scope>
    <source>
        <strain evidence="3 4">EGI 80759</strain>
    </source>
</reference>
<feature type="region of interest" description="Disordered" evidence="1">
    <location>
        <begin position="1"/>
        <end position="20"/>
    </location>
</feature>
<keyword evidence="2" id="KW-0472">Membrane</keyword>
<keyword evidence="4" id="KW-1185">Reference proteome</keyword>
<sequence>MTDPRASRAAQPDPFAAPPVNPRPRRRWLFAAGAGLVALSVGVAVLGLQASGATTLQIVDRGDDETVHEREVRVGEEFRLEHRHSVTRRMVYETFSVLDRDTVAIEELWFDEFGANLPAGPEEIDGEMTEFIAEDGAYRVVHDSRPLGSLLVVAGSADVDHTIEFADGEEVRFLDLVEPGAHVEVLAGDDVSGQ</sequence>
<name>A0A411YDV6_9ACTN</name>
<keyword evidence="2" id="KW-0812">Transmembrane</keyword>
<dbReference type="Proteomes" id="UP000291469">
    <property type="component" value="Chromosome"/>
</dbReference>
<proteinExistence type="predicted"/>
<evidence type="ECO:0000256" key="1">
    <source>
        <dbReference type="SAM" id="MobiDB-lite"/>
    </source>
</evidence>
<organism evidence="3 4">
    <name type="scientific">Egibacter rhizosphaerae</name>
    <dbReference type="NCBI Taxonomy" id="1670831"/>
    <lineage>
        <taxon>Bacteria</taxon>
        <taxon>Bacillati</taxon>
        <taxon>Actinomycetota</taxon>
        <taxon>Nitriliruptoria</taxon>
        <taxon>Egibacterales</taxon>
        <taxon>Egibacteraceae</taxon>
        <taxon>Egibacter</taxon>
    </lineage>
</organism>
<dbReference type="InterPro" id="IPR015001">
    <property type="entry name" value="DUF1850"/>
</dbReference>
<dbReference type="AlphaFoldDB" id="A0A411YDV6"/>
<feature type="transmembrane region" description="Helical" evidence="2">
    <location>
        <begin position="28"/>
        <end position="48"/>
    </location>
</feature>
<evidence type="ECO:0000313" key="4">
    <source>
        <dbReference type="Proteomes" id="UP000291469"/>
    </source>
</evidence>
<dbReference type="OrthoDB" id="4304at2"/>
<evidence type="ECO:0000313" key="3">
    <source>
        <dbReference type="EMBL" id="QBI19413.1"/>
    </source>
</evidence>
<keyword evidence="2" id="KW-1133">Transmembrane helix</keyword>
<dbReference type="RefSeq" id="WP_131154410.1">
    <property type="nucleotide sequence ID" value="NZ_CP036402.1"/>
</dbReference>
<protein>
    <submittedName>
        <fullName evidence="3">DUF1850 domain-containing protein</fullName>
    </submittedName>
</protein>
<gene>
    <name evidence="3" type="ORF">ER308_07510</name>
</gene>
<dbReference type="Pfam" id="PF08905">
    <property type="entry name" value="DUF1850"/>
    <property type="match status" value="1"/>
</dbReference>
<evidence type="ECO:0000256" key="2">
    <source>
        <dbReference type="SAM" id="Phobius"/>
    </source>
</evidence>